<evidence type="ECO:0000256" key="9">
    <source>
        <dbReference type="ARBA" id="ARBA00022968"/>
    </source>
</evidence>
<keyword evidence="9" id="KW-0735">Signal-anchor</keyword>
<dbReference type="GO" id="GO:0000166">
    <property type="term" value="F:nucleotide binding"/>
    <property type="evidence" value="ECO:0007669"/>
    <property type="project" value="UniProtKB-KW"/>
</dbReference>
<evidence type="ECO:0000256" key="12">
    <source>
        <dbReference type="SAM" id="MobiDB-lite"/>
    </source>
</evidence>
<dbReference type="InterPro" id="IPR026050">
    <property type="entry name" value="C1GALT1/C1GALT1_chp1"/>
</dbReference>
<dbReference type="EMBL" id="SPUK01000016">
    <property type="protein sequence ID" value="TQV92028.1"/>
    <property type="molecule type" value="Genomic_DNA"/>
</dbReference>
<evidence type="ECO:0000256" key="1">
    <source>
        <dbReference type="ARBA" id="ARBA00004606"/>
    </source>
</evidence>
<feature type="region of interest" description="Disordered" evidence="12">
    <location>
        <begin position="528"/>
        <end position="566"/>
    </location>
</feature>
<evidence type="ECO:0000259" key="13">
    <source>
        <dbReference type="Pfam" id="PF02434"/>
    </source>
</evidence>
<comment type="subcellular location">
    <subcellularLocation>
        <location evidence="1">Membrane</location>
        <topology evidence="1">Single-pass type II membrane protein</topology>
    </subcellularLocation>
</comment>
<dbReference type="STRING" id="43265.A0A545URD3"/>
<dbReference type="AlphaFoldDB" id="A0A545URD3"/>
<protein>
    <recommendedName>
        <fullName evidence="4">N-acetylgalactosaminide beta-1,3-galactosyltransferase</fullName>
        <ecNumber evidence="4">2.4.1.122</ecNumber>
    </recommendedName>
</protein>
<dbReference type="GO" id="GO:0016263">
    <property type="term" value="F:glycoprotein-N-acetylgalactosamine 3-beta-galactosyltransferase activity"/>
    <property type="evidence" value="ECO:0007669"/>
    <property type="project" value="UniProtKB-EC"/>
</dbReference>
<keyword evidence="6" id="KW-0808">Transferase</keyword>
<keyword evidence="5" id="KW-0328">Glycosyltransferase</keyword>
<evidence type="ECO:0000256" key="10">
    <source>
        <dbReference type="ARBA" id="ARBA00022989"/>
    </source>
</evidence>
<dbReference type="GO" id="GO:0016020">
    <property type="term" value="C:membrane"/>
    <property type="evidence" value="ECO:0007669"/>
    <property type="project" value="UniProtKB-SubCell"/>
</dbReference>
<proteinExistence type="inferred from homology"/>
<keyword evidence="15" id="KW-1185">Reference proteome</keyword>
<dbReference type="Gene3D" id="3.90.550.50">
    <property type="match status" value="1"/>
</dbReference>
<dbReference type="EC" id="2.4.1.122" evidence="4"/>
<comment type="pathway">
    <text evidence="2">Protein modification; protein glycosylation.</text>
</comment>
<keyword evidence="10" id="KW-1133">Transmembrane helix</keyword>
<dbReference type="PANTHER" id="PTHR23033">
    <property type="entry name" value="BETA1,3-GALACTOSYLTRANSFERASE"/>
    <property type="match status" value="1"/>
</dbReference>
<organism evidence="14 15">
    <name type="scientific">Cordyceps javanica</name>
    <dbReference type="NCBI Taxonomy" id="43265"/>
    <lineage>
        <taxon>Eukaryota</taxon>
        <taxon>Fungi</taxon>
        <taxon>Dikarya</taxon>
        <taxon>Ascomycota</taxon>
        <taxon>Pezizomycotina</taxon>
        <taxon>Sordariomycetes</taxon>
        <taxon>Hypocreomycetidae</taxon>
        <taxon>Hypocreales</taxon>
        <taxon>Cordycipitaceae</taxon>
        <taxon>Cordyceps</taxon>
    </lineage>
</organism>
<evidence type="ECO:0000256" key="2">
    <source>
        <dbReference type="ARBA" id="ARBA00004922"/>
    </source>
</evidence>
<keyword evidence="8" id="KW-0547">Nucleotide-binding</keyword>
<keyword evidence="11" id="KW-0472">Membrane</keyword>
<dbReference type="InterPro" id="IPR003378">
    <property type="entry name" value="Fringe-like_glycosylTrfase"/>
</dbReference>
<comment type="caution">
    <text evidence="14">The sequence shown here is derived from an EMBL/GenBank/DDBJ whole genome shotgun (WGS) entry which is preliminary data.</text>
</comment>
<evidence type="ECO:0000256" key="6">
    <source>
        <dbReference type="ARBA" id="ARBA00022679"/>
    </source>
</evidence>
<name>A0A545URD3_9HYPO</name>
<sequence>MGAHEPARFLAPAFPPRSLRTVILSFIATCFFFSFYRLSRIPEAAYYPHYIYDHIANYFEPGIVNNTLYQNGTEAAVHPHWNFSEPCHGFPSTRDIMVVMKTGATESFDKMPTQLLTSLQCIPDFLLFSDLEQQIGKYHIYNVLDRVQDVLTSDRAEFRLYQAQLDCPISQKECTNDMPGGWDLDKYKFLNMVVRTWEMRPARKWYVFVEADTYVVWSNLVNWLNTQMDPTKDIYVGGVAFLNNMPFAHGGSGYAISGVLLERLVAHVKDIPPKRLNEMAINTCCGDALLADVIDNLAVSVLRASPMFNNEKPNTFPFSPHDWCQPLFTLHHVNSEEVSGVWQYEQTRTKTEPMQLRDLYHAFVAPNIVPRRPRWNNLAEQRCLAKPDDGDNVVEKHAHESPEACARVCLAEGLNLDTHAYEGLKTDDERDWYLHQRYRHQSSDPNKPSKERTCFSWRYRDGRCCTSDSFRLGYPVAAKKEPDATSGWFVDGINRWIHDHGQCPNGTEWVTPTCVGKWCPEELEKHRKQMDDDRKANEAMLKKFGPTPGHDDSKGDAGAGNTDALR</sequence>
<accession>A0A545URD3</accession>
<comment type="similarity">
    <text evidence="3">Belongs to the glycosyltransferase 31 family. Beta3-Gal-T subfamily.</text>
</comment>
<evidence type="ECO:0000313" key="14">
    <source>
        <dbReference type="EMBL" id="TQV92028.1"/>
    </source>
</evidence>
<gene>
    <name evidence="14" type="ORF">IF1G_09100</name>
</gene>
<evidence type="ECO:0000256" key="5">
    <source>
        <dbReference type="ARBA" id="ARBA00022676"/>
    </source>
</evidence>
<feature type="compositionally biased region" description="Basic and acidic residues" evidence="12">
    <location>
        <begin position="528"/>
        <end position="541"/>
    </location>
</feature>
<dbReference type="PANTHER" id="PTHR23033:SF40">
    <property type="entry name" value="APPLE DOMAIN-CONTAINING PROTEIN"/>
    <property type="match status" value="1"/>
</dbReference>
<reference evidence="14 15" key="1">
    <citation type="journal article" date="2019" name="Appl. Microbiol. Biotechnol.">
        <title>Genome sequence of Isaria javanica and comparative genome analysis insights into family S53 peptidase evolution in fungal entomopathogens.</title>
        <authorList>
            <person name="Lin R."/>
            <person name="Zhang X."/>
            <person name="Xin B."/>
            <person name="Zou M."/>
            <person name="Gao Y."/>
            <person name="Qin F."/>
            <person name="Hu Q."/>
            <person name="Xie B."/>
            <person name="Cheng X."/>
        </authorList>
    </citation>
    <scope>NUCLEOTIDE SEQUENCE [LARGE SCALE GENOMIC DNA]</scope>
    <source>
        <strain evidence="14 15">IJ1G</strain>
    </source>
</reference>
<evidence type="ECO:0000256" key="11">
    <source>
        <dbReference type="ARBA" id="ARBA00023136"/>
    </source>
</evidence>
<dbReference type="Pfam" id="PF02434">
    <property type="entry name" value="Fringe"/>
    <property type="match status" value="1"/>
</dbReference>
<dbReference type="Proteomes" id="UP000315783">
    <property type="component" value="Unassembled WGS sequence"/>
</dbReference>
<keyword evidence="7" id="KW-0812">Transmembrane</keyword>
<evidence type="ECO:0000256" key="3">
    <source>
        <dbReference type="ARBA" id="ARBA00006462"/>
    </source>
</evidence>
<evidence type="ECO:0000256" key="8">
    <source>
        <dbReference type="ARBA" id="ARBA00022741"/>
    </source>
</evidence>
<feature type="domain" description="Fringe-like glycosyltransferase" evidence="13">
    <location>
        <begin position="198"/>
        <end position="314"/>
    </location>
</feature>
<evidence type="ECO:0000256" key="4">
    <source>
        <dbReference type="ARBA" id="ARBA00012557"/>
    </source>
</evidence>
<evidence type="ECO:0000256" key="7">
    <source>
        <dbReference type="ARBA" id="ARBA00022692"/>
    </source>
</evidence>
<evidence type="ECO:0000313" key="15">
    <source>
        <dbReference type="Proteomes" id="UP000315783"/>
    </source>
</evidence>
<dbReference type="OrthoDB" id="414175at2759"/>